<evidence type="ECO:0000256" key="10">
    <source>
        <dbReference type="ARBA" id="ARBA00023239"/>
    </source>
</evidence>
<comment type="pathway">
    <text evidence="3 12">Porphyrin-containing compound metabolism; protoporphyrin-IX biosynthesis; coproporphyrinogen-III from 5-aminolevulinate: step 4/4.</text>
</comment>
<evidence type="ECO:0000256" key="7">
    <source>
        <dbReference type="ARBA" id="ARBA00014308"/>
    </source>
</evidence>
<dbReference type="PROSITE" id="PS00907">
    <property type="entry name" value="UROD_2"/>
    <property type="match status" value="1"/>
</dbReference>
<comment type="similarity">
    <text evidence="4 13">Belongs to the uroporphyrinogen decarboxylase family.</text>
</comment>
<comment type="function">
    <text evidence="1">Catalyzes the decarboxylation of four acetate groups of uroporphyrinogen-III to yield coproporphyrinogen-III.</text>
</comment>
<dbReference type="GO" id="GO:0006783">
    <property type="term" value="P:heme biosynthetic process"/>
    <property type="evidence" value="ECO:0007669"/>
    <property type="project" value="TreeGrafter"/>
</dbReference>
<comment type="subcellular location">
    <subcellularLocation>
        <location evidence="2">Cytoplasm</location>
    </subcellularLocation>
</comment>
<dbReference type="HAMAP" id="MF_00218">
    <property type="entry name" value="URO_D"/>
    <property type="match status" value="1"/>
</dbReference>
<evidence type="ECO:0000259" key="16">
    <source>
        <dbReference type="PROSITE" id="PS00907"/>
    </source>
</evidence>
<feature type="domain" description="Uroporphyrinogen decarboxylase (URO-D)" evidence="16">
    <location>
        <begin position="171"/>
        <end position="187"/>
    </location>
</feature>
<evidence type="ECO:0000256" key="9">
    <source>
        <dbReference type="ARBA" id="ARBA00022793"/>
    </source>
</evidence>
<evidence type="ECO:0000256" key="8">
    <source>
        <dbReference type="ARBA" id="ARBA00022490"/>
    </source>
</evidence>
<dbReference type="PANTHER" id="PTHR21091">
    <property type="entry name" value="METHYLTETRAHYDROFOLATE:HOMOCYSTEINE METHYLTRANSFERASE RELATED"/>
    <property type="match status" value="1"/>
</dbReference>
<evidence type="ECO:0000256" key="4">
    <source>
        <dbReference type="ARBA" id="ARBA00009935"/>
    </source>
</evidence>
<organism evidence="17 18">
    <name type="scientific">Mycena rosella</name>
    <name type="common">Pink bonnet</name>
    <name type="synonym">Agaricus rosellus</name>
    <dbReference type="NCBI Taxonomy" id="1033263"/>
    <lineage>
        <taxon>Eukaryota</taxon>
        <taxon>Fungi</taxon>
        <taxon>Dikarya</taxon>
        <taxon>Basidiomycota</taxon>
        <taxon>Agaricomycotina</taxon>
        <taxon>Agaricomycetes</taxon>
        <taxon>Agaricomycetidae</taxon>
        <taxon>Agaricales</taxon>
        <taxon>Marasmiineae</taxon>
        <taxon>Mycenaceae</taxon>
        <taxon>Mycena</taxon>
    </lineage>
</organism>
<dbReference type="SUPFAM" id="SSF51726">
    <property type="entry name" value="UROD/MetE-like"/>
    <property type="match status" value="1"/>
</dbReference>
<dbReference type="Pfam" id="PF01208">
    <property type="entry name" value="URO-D"/>
    <property type="match status" value="1"/>
</dbReference>
<dbReference type="EC" id="4.1.1.37" evidence="6 12"/>
<dbReference type="InterPro" id="IPR000257">
    <property type="entry name" value="Uroporphyrinogen_deCOase"/>
</dbReference>
<comment type="subunit">
    <text evidence="5">Homodimer.</text>
</comment>
<comment type="catalytic activity">
    <reaction evidence="12">
        <text>uroporphyrinogen III + 4 H(+) = coproporphyrinogen III + 4 CO2</text>
        <dbReference type="Rhea" id="RHEA:19865"/>
        <dbReference type="ChEBI" id="CHEBI:15378"/>
        <dbReference type="ChEBI" id="CHEBI:16526"/>
        <dbReference type="ChEBI" id="CHEBI:57308"/>
        <dbReference type="ChEBI" id="CHEBI:57309"/>
        <dbReference type="EC" id="4.1.1.37"/>
    </reaction>
</comment>
<feature type="domain" description="Uroporphyrinogen decarboxylase (URO-D)" evidence="15">
    <location>
        <begin position="51"/>
        <end position="60"/>
    </location>
</feature>
<dbReference type="InterPro" id="IPR038071">
    <property type="entry name" value="UROD/MetE-like_sf"/>
</dbReference>
<reference evidence="17" key="1">
    <citation type="submission" date="2023-03" db="EMBL/GenBank/DDBJ databases">
        <title>Massive genome expansion in bonnet fungi (Mycena s.s.) driven by repeated elements and novel gene families across ecological guilds.</title>
        <authorList>
            <consortium name="Lawrence Berkeley National Laboratory"/>
            <person name="Harder C.B."/>
            <person name="Miyauchi S."/>
            <person name="Viragh M."/>
            <person name="Kuo A."/>
            <person name="Thoen E."/>
            <person name="Andreopoulos B."/>
            <person name="Lu D."/>
            <person name="Skrede I."/>
            <person name="Drula E."/>
            <person name="Henrissat B."/>
            <person name="Morin E."/>
            <person name="Kohler A."/>
            <person name="Barry K."/>
            <person name="LaButti K."/>
            <person name="Morin E."/>
            <person name="Salamov A."/>
            <person name="Lipzen A."/>
            <person name="Mereny Z."/>
            <person name="Hegedus B."/>
            <person name="Baldrian P."/>
            <person name="Stursova M."/>
            <person name="Weitz H."/>
            <person name="Taylor A."/>
            <person name="Grigoriev I.V."/>
            <person name="Nagy L.G."/>
            <person name="Martin F."/>
            <person name="Kauserud H."/>
        </authorList>
    </citation>
    <scope>NUCLEOTIDE SEQUENCE</scope>
    <source>
        <strain evidence="17">CBHHK067</strain>
    </source>
</reference>
<dbReference type="InterPro" id="IPR006361">
    <property type="entry name" value="Uroporphyrinogen_deCO2ase_HemE"/>
</dbReference>
<dbReference type="Gene3D" id="3.20.20.210">
    <property type="match status" value="1"/>
</dbReference>
<evidence type="ECO:0000313" key="17">
    <source>
        <dbReference type="EMBL" id="KAJ7688390.1"/>
    </source>
</evidence>
<name>A0AAD7GCS6_MYCRO</name>
<keyword evidence="11 12" id="KW-0627">Porphyrin biosynthesis</keyword>
<sequence length="388" mass="42664">MLSLVAAGTVGFLTAFNLPSTTSTTMAPEFPPLKNDLLLRAARGEKTERAPVWVMRQAGRYLPEFREVRKLHEFFEVCRTPDLATEITLQPIRRFSGLLDASIIFSDILVIPQAMGMEVLMNPGPHFPEPLDTPADISKLNTVVDVDKELGYVFKAITQTRMALAGEVPLIGFCGAPWTLFLYMVEGGGSKTFQKVKTWIFKYPEESKALLMRIADVCVDFLVGQVKAGAQLLQVFDSWAGELSPYDFDIFARPTLVHISTNVRKRLAAENLPSTPITLFAKGANYAIASLAESAGYDTLGLDWQVDPAEARRLVKGKVALQGNMDPNVLYGGRDAIESAVKRMCAGFAVDGGSQAWIANLGHGITPGVDPEDLRWFFECVHKYSARA</sequence>
<keyword evidence="18" id="KW-1185">Reference proteome</keyword>
<feature type="signal peptide" evidence="14">
    <location>
        <begin position="1"/>
        <end position="15"/>
    </location>
</feature>
<dbReference type="FunFam" id="3.20.20.210:FF:000001">
    <property type="entry name" value="Uroporphyrinogen decarboxylase"/>
    <property type="match status" value="1"/>
</dbReference>
<evidence type="ECO:0000256" key="12">
    <source>
        <dbReference type="RuleBase" id="RU000554"/>
    </source>
</evidence>
<evidence type="ECO:0000256" key="13">
    <source>
        <dbReference type="RuleBase" id="RU004169"/>
    </source>
</evidence>
<evidence type="ECO:0000256" key="5">
    <source>
        <dbReference type="ARBA" id="ARBA00011738"/>
    </source>
</evidence>
<dbReference type="NCBIfam" id="TIGR01464">
    <property type="entry name" value="hemE"/>
    <property type="match status" value="1"/>
</dbReference>
<keyword evidence="9 12" id="KW-0210">Decarboxylase</keyword>
<keyword evidence="10 12" id="KW-0456">Lyase</keyword>
<dbReference type="EMBL" id="JARKIE010000079">
    <property type="protein sequence ID" value="KAJ7688390.1"/>
    <property type="molecule type" value="Genomic_DNA"/>
</dbReference>
<evidence type="ECO:0000259" key="15">
    <source>
        <dbReference type="PROSITE" id="PS00906"/>
    </source>
</evidence>
<feature type="chain" id="PRO_5041933597" description="Uroporphyrinogen decarboxylase" evidence="14">
    <location>
        <begin position="16"/>
        <end position="388"/>
    </location>
</feature>
<comment type="caution">
    <text evidence="17">The sequence shown here is derived from an EMBL/GenBank/DDBJ whole genome shotgun (WGS) entry which is preliminary data.</text>
</comment>
<evidence type="ECO:0000256" key="14">
    <source>
        <dbReference type="SAM" id="SignalP"/>
    </source>
</evidence>
<dbReference type="PANTHER" id="PTHR21091:SF169">
    <property type="entry name" value="UROPORPHYRINOGEN DECARBOXYLASE"/>
    <property type="match status" value="1"/>
</dbReference>
<dbReference type="GO" id="GO:0004853">
    <property type="term" value="F:uroporphyrinogen decarboxylase activity"/>
    <property type="evidence" value="ECO:0007669"/>
    <property type="project" value="UniProtKB-EC"/>
</dbReference>
<evidence type="ECO:0000256" key="3">
    <source>
        <dbReference type="ARBA" id="ARBA00004804"/>
    </source>
</evidence>
<keyword evidence="14" id="KW-0732">Signal</keyword>
<protein>
    <recommendedName>
        <fullName evidence="7 12">Uroporphyrinogen decarboxylase</fullName>
        <ecNumber evidence="6 12">4.1.1.37</ecNumber>
    </recommendedName>
</protein>
<evidence type="ECO:0000313" key="18">
    <source>
        <dbReference type="Proteomes" id="UP001221757"/>
    </source>
</evidence>
<evidence type="ECO:0000256" key="1">
    <source>
        <dbReference type="ARBA" id="ARBA00002448"/>
    </source>
</evidence>
<dbReference type="PROSITE" id="PS00906">
    <property type="entry name" value="UROD_1"/>
    <property type="match status" value="1"/>
</dbReference>
<gene>
    <name evidence="17" type="ORF">B0H17DRAFT_1068435</name>
</gene>
<keyword evidence="8" id="KW-0963">Cytoplasm</keyword>
<proteinExistence type="inferred from homology"/>
<dbReference type="GO" id="GO:0005829">
    <property type="term" value="C:cytosol"/>
    <property type="evidence" value="ECO:0007669"/>
    <property type="project" value="TreeGrafter"/>
</dbReference>
<evidence type="ECO:0000256" key="11">
    <source>
        <dbReference type="ARBA" id="ARBA00023244"/>
    </source>
</evidence>
<evidence type="ECO:0000256" key="2">
    <source>
        <dbReference type="ARBA" id="ARBA00004496"/>
    </source>
</evidence>
<dbReference type="AlphaFoldDB" id="A0AAD7GCS6"/>
<dbReference type="Proteomes" id="UP001221757">
    <property type="component" value="Unassembled WGS sequence"/>
</dbReference>
<accession>A0AAD7GCS6</accession>
<evidence type="ECO:0000256" key="6">
    <source>
        <dbReference type="ARBA" id="ARBA00012288"/>
    </source>
</evidence>
<dbReference type="CDD" id="cd00717">
    <property type="entry name" value="URO-D"/>
    <property type="match status" value="1"/>
</dbReference>